<feature type="non-terminal residue" evidence="3">
    <location>
        <position position="1"/>
    </location>
</feature>
<evidence type="ECO:0000313" key="3">
    <source>
        <dbReference type="EMBL" id="CAE7377678.1"/>
    </source>
</evidence>
<dbReference type="EMBL" id="CAJNDS010002216">
    <property type="protein sequence ID" value="CAE7377678.1"/>
    <property type="molecule type" value="Genomic_DNA"/>
</dbReference>
<feature type="region of interest" description="Disordered" evidence="2">
    <location>
        <begin position="395"/>
        <end position="422"/>
    </location>
</feature>
<name>A0A812QBQ4_9DINO</name>
<keyword evidence="4" id="KW-1185">Reference proteome</keyword>
<comment type="caution">
    <text evidence="3">The sequence shown here is derived from an EMBL/GenBank/DDBJ whole genome shotgun (WGS) entry which is preliminary data.</text>
</comment>
<gene>
    <name evidence="3" type="primary">olpB</name>
    <name evidence="3" type="ORF">SNAT2548_LOCUS20623</name>
</gene>
<proteinExistence type="predicted"/>
<feature type="compositionally biased region" description="Basic and acidic residues" evidence="2">
    <location>
        <begin position="479"/>
        <end position="504"/>
    </location>
</feature>
<reference evidence="3" key="1">
    <citation type="submission" date="2021-02" db="EMBL/GenBank/DDBJ databases">
        <authorList>
            <person name="Dougan E. K."/>
            <person name="Rhodes N."/>
            <person name="Thang M."/>
            <person name="Chan C."/>
        </authorList>
    </citation>
    <scope>NUCLEOTIDE SEQUENCE</scope>
</reference>
<feature type="compositionally biased region" description="Polar residues" evidence="2">
    <location>
        <begin position="275"/>
        <end position="288"/>
    </location>
</feature>
<feature type="region of interest" description="Disordered" evidence="2">
    <location>
        <begin position="272"/>
        <end position="378"/>
    </location>
</feature>
<feature type="region of interest" description="Disordered" evidence="2">
    <location>
        <begin position="450"/>
        <end position="504"/>
    </location>
</feature>
<evidence type="ECO:0000313" key="4">
    <source>
        <dbReference type="Proteomes" id="UP000604046"/>
    </source>
</evidence>
<sequence>MLNGGNIVDIFQRREDDYEAPATLEVEYFAENGDKVQEIVFVDAHTQPGMGGPRILVSATRVNTMNRAISVLSRKVDNLTTTLRVCRSDYYKELFSLRYGREPLEEHEKYWFMPQAYQDMVSIKELRKRFGTEQEELRKKDREIKELRAKIHQIDALVEDRMEQLVQSKPLAELFRWLARLNDFREAEWEEYIMLLSKAITDKFMEAMGEASEPLSEAAHPAHIDMEKVHLRSRVETAEMEVDALRMKLQAAEMNQQSFAKLLTERKVDIPRSLQRASSKPLSDTGTDTGEPVKRVVSEGPESNVGVEPVRQRKLSMYKPRREDENLRTRSIASTEEGGQGEDTSSVSASWVSRPKMMSPSELENLSGEALEKEENPRILKAKVRELETLAAAWEQEARDQSSKCLELESRNKEAARVQRQRDLAMKDVARSQKRIETLEHELAELQAANAQLRAKLDTQASDSEDGSRTGSHSRRPSSRSDRRSSVEDDRQAKLEKLRNDGDK</sequence>
<protein>
    <submittedName>
        <fullName evidence="3">OlpB protein</fullName>
    </submittedName>
</protein>
<feature type="compositionally biased region" description="Polar residues" evidence="2">
    <location>
        <begin position="342"/>
        <end position="351"/>
    </location>
</feature>
<accession>A0A812QBQ4</accession>
<feature type="compositionally biased region" description="Basic and acidic residues" evidence="2">
    <location>
        <begin position="396"/>
        <end position="422"/>
    </location>
</feature>
<keyword evidence="1" id="KW-0175">Coiled coil</keyword>
<feature type="coiled-coil region" evidence="1">
    <location>
        <begin position="123"/>
        <end position="157"/>
    </location>
</feature>
<organism evidence="3 4">
    <name type="scientific">Symbiodinium natans</name>
    <dbReference type="NCBI Taxonomy" id="878477"/>
    <lineage>
        <taxon>Eukaryota</taxon>
        <taxon>Sar</taxon>
        <taxon>Alveolata</taxon>
        <taxon>Dinophyceae</taxon>
        <taxon>Suessiales</taxon>
        <taxon>Symbiodiniaceae</taxon>
        <taxon>Symbiodinium</taxon>
    </lineage>
</organism>
<dbReference type="Proteomes" id="UP000604046">
    <property type="component" value="Unassembled WGS sequence"/>
</dbReference>
<dbReference type="OrthoDB" id="446817at2759"/>
<evidence type="ECO:0000256" key="1">
    <source>
        <dbReference type="SAM" id="Coils"/>
    </source>
</evidence>
<feature type="coiled-coil region" evidence="1">
    <location>
        <begin position="228"/>
        <end position="255"/>
    </location>
</feature>
<evidence type="ECO:0000256" key="2">
    <source>
        <dbReference type="SAM" id="MobiDB-lite"/>
    </source>
</evidence>
<dbReference type="AlphaFoldDB" id="A0A812QBQ4"/>